<sequence>MNKIISKVLKPSINGRVCYCRVPISRKIMGTGARDSEILINSGIPKSMSDLSFHLSSGTYSLDSTLANKKDYCASFSTTQLLQLLPSTFNHEGTLFGIMLHPGETDGFGRRSLVGIVINMESGEPTEEFHGHPVTVLVKLIKFAAKHSN</sequence>
<accession>A0A6A1JPT5</accession>
<proteinExistence type="predicted"/>
<dbReference type="EMBL" id="VVYF01000021">
    <property type="protein sequence ID" value="KAA5488154.1"/>
    <property type="molecule type" value="Genomic_DNA"/>
</dbReference>
<protein>
    <submittedName>
        <fullName evidence="1">Uncharacterized protein</fullName>
    </submittedName>
</protein>
<comment type="caution">
    <text evidence="1">The sequence shown here is derived from an EMBL/GenBank/DDBJ whole genome shotgun (WGS) entry which is preliminary data.</text>
</comment>
<dbReference type="AlphaFoldDB" id="A0A6A1JPT5"/>
<name>A0A6A1JPT5_9BACE</name>
<evidence type="ECO:0000313" key="1">
    <source>
        <dbReference type="EMBL" id="KAA5488154.1"/>
    </source>
</evidence>
<gene>
    <name evidence="1" type="ORF">F2Y35_18310</name>
</gene>
<dbReference type="RefSeq" id="WP_149928723.1">
    <property type="nucleotide sequence ID" value="NZ_VVYE01000030.1"/>
</dbReference>
<evidence type="ECO:0000313" key="2">
    <source>
        <dbReference type="Proteomes" id="UP000491168"/>
    </source>
</evidence>
<reference evidence="1 2" key="1">
    <citation type="journal article" date="2019" name="Nat. Med.">
        <title>A library of human gut bacterial isolates paired with longitudinal multiomics data enables mechanistic microbiome research.</title>
        <authorList>
            <person name="Poyet M."/>
            <person name="Groussin M."/>
            <person name="Gibbons S.M."/>
            <person name="Avila-Pacheco J."/>
            <person name="Jiang X."/>
            <person name="Kearney S.M."/>
            <person name="Perrotta A.R."/>
            <person name="Berdy B."/>
            <person name="Zhao S."/>
            <person name="Lieberman T.D."/>
            <person name="Swanson P.K."/>
            <person name="Smith M."/>
            <person name="Roesemann S."/>
            <person name="Alexander J.E."/>
            <person name="Rich S.A."/>
            <person name="Livny J."/>
            <person name="Vlamakis H."/>
            <person name="Clish C."/>
            <person name="Bullock K."/>
            <person name="Deik A."/>
            <person name="Scott J."/>
            <person name="Pierce K.A."/>
            <person name="Xavier R.J."/>
            <person name="Alm E.J."/>
        </authorList>
    </citation>
    <scope>NUCLEOTIDE SEQUENCE [LARGE SCALE GENOMIC DNA]</scope>
    <source>
        <strain evidence="1 2">BIOML-A21</strain>
    </source>
</reference>
<organism evidence="1 2">
    <name type="scientific">Bacteroides caccae</name>
    <dbReference type="NCBI Taxonomy" id="47678"/>
    <lineage>
        <taxon>Bacteria</taxon>
        <taxon>Pseudomonadati</taxon>
        <taxon>Bacteroidota</taxon>
        <taxon>Bacteroidia</taxon>
        <taxon>Bacteroidales</taxon>
        <taxon>Bacteroidaceae</taxon>
        <taxon>Bacteroides</taxon>
    </lineage>
</organism>
<dbReference type="Proteomes" id="UP000491168">
    <property type="component" value="Unassembled WGS sequence"/>
</dbReference>